<dbReference type="Proteomes" id="UP001642260">
    <property type="component" value="Unassembled WGS sequence"/>
</dbReference>
<protein>
    <recommendedName>
        <fullName evidence="1">N-acetyltransferase domain-containing protein</fullName>
    </recommendedName>
</protein>
<keyword evidence="3" id="KW-1185">Reference proteome</keyword>
<dbReference type="InterPro" id="IPR017380">
    <property type="entry name" value="Hist_AcTrfase_B-typ_cat-su"/>
</dbReference>
<reference evidence="2 3" key="1">
    <citation type="submission" date="2022-03" db="EMBL/GenBank/DDBJ databases">
        <authorList>
            <person name="Macdonald S."/>
            <person name="Ahmed S."/>
            <person name="Newling K."/>
        </authorList>
    </citation>
    <scope>NUCLEOTIDE SEQUENCE [LARGE SCALE GENOMIC DNA]</scope>
</reference>
<dbReference type="SUPFAM" id="SSF55729">
    <property type="entry name" value="Acyl-CoA N-acyltransferases (Nat)"/>
    <property type="match status" value="1"/>
</dbReference>
<name>A0ABC8L0P4_ERUVS</name>
<accession>A0ABC8L0P4</accession>
<proteinExistence type="predicted"/>
<comment type="caution">
    <text evidence="2">The sequence shown here is derived from an EMBL/GenBank/DDBJ whole genome shotgun (WGS) entry which is preliminary data.</text>
</comment>
<dbReference type="AlphaFoldDB" id="A0ABC8L0P4"/>
<sequence>MVDFPQVLRMEIGSPNAGLLYSRLVPLVLLFVDGNHTPFSLMASRMFIVSLILVLPSFQGKGYGSYLMEVVSKMAVAENAYDLTVEEPSEKFQHIRICIDINRLLSFDPIKPAINSAVESLTKVNLSKKADPPCNKLSSWNIL</sequence>
<dbReference type="Gene3D" id="3.40.630.30">
    <property type="match status" value="1"/>
</dbReference>
<organism evidence="2 3">
    <name type="scientific">Eruca vesicaria subsp. sativa</name>
    <name type="common">Garden rocket</name>
    <name type="synonym">Eruca sativa</name>
    <dbReference type="NCBI Taxonomy" id="29727"/>
    <lineage>
        <taxon>Eukaryota</taxon>
        <taxon>Viridiplantae</taxon>
        <taxon>Streptophyta</taxon>
        <taxon>Embryophyta</taxon>
        <taxon>Tracheophyta</taxon>
        <taxon>Spermatophyta</taxon>
        <taxon>Magnoliopsida</taxon>
        <taxon>eudicotyledons</taxon>
        <taxon>Gunneridae</taxon>
        <taxon>Pentapetalae</taxon>
        <taxon>rosids</taxon>
        <taxon>malvids</taxon>
        <taxon>Brassicales</taxon>
        <taxon>Brassicaceae</taxon>
        <taxon>Brassiceae</taxon>
        <taxon>Eruca</taxon>
    </lineage>
</organism>
<dbReference type="PANTHER" id="PTHR12046">
    <property type="entry name" value="HISTONE ACETYLTRANSFERASE TYPE B CATALYTIC SUBUNIT"/>
    <property type="match status" value="1"/>
</dbReference>
<dbReference type="EMBL" id="CAKOAT010407376">
    <property type="protein sequence ID" value="CAH8367723.1"/>
    <property type="molecule type" value="Genomic_DNA"/>
</dbReference>
<dbReference type="InterPro" id="IPR000182">
    <property type="entry name" value="GNAT_dom"/>
</dbReference>
<dbReference type="Pfam" id="PF00583">
    <property type="entry name" value="Acetyltransf_1"/>
    <property type="match status" value="1"/>
</dbReference>
<dbReference type="CDD" id="cd04301">
    <property type="entry name" value="NAT_SF"/>
    <property type="match status" value="1"/>
</dbReference>
<evidence type="ECO:0000313" key="3">
    <source>
        <dbReference type="Proteomes" id="UP001642260"/>
    </source>
</evidence>
<dbReference type="InterPro" id="IPR016181">
    <property type="entry name" value="Acyl_CoA_acyltransferase"/>
</dbReference>
<gene>
    <name evidence="2" type="ORF">ERUC_LOCUS30840</name>
</gene>
<feature type="domain" description="N-acetyltransferase" evidence="1">
    <location>
        <begin position="50"/>
        <end position="88"/>
    </location>
</feature>
<evidence type="ECO:0000259" key="1">
    <source>
        <dbReference type="Pfam" id="PF00583"/>
    </source>
</evidence>
<evidence type="ECO:0000313" key="2">
    <source>
        <dbReference type="EMBL" id="CAH8367723.1"/>
    </source>
</evidence>